<gene>
    <name evidence="2" type="ORF">HGG69_00235</name>
</gene>
<accession>A0A858U2W9</accession>
<sequence>MADSQIIQENLNNQKPKKKIFKKILAILFVIILLAIIAVSIAFIADFLIYKNSFKDGLLWTVDQRVHGLFNFFNK</sequence>
<keyword evidence="1" id="KW-0472">Membrane</keyword>
<dbReference type="KEGG" id="mphe:HGG69_00235"/>
<name>A0A858U2W9_9MOLU</name>
<keyword evidence="1" id="KW-1133">Transmembrane helix</keyword>
<reference evidence="2 3" key="1">
    <citation type="submission" date="2020-04" db="EMBL/GenBank/DDBJ databases">
        <title>Novel Mycoplasma species detected in Phocoena phocoena (harbor porpoise) from the USA.</title>
        <authorList>
            <person name="Volokhov D.V."/>
        </authorList>
    </citation>
    <scope>NUCLEOTIDE SEQUENCE [LARGE SCALE GENOMIC DNA]</scope>
    <source>
        <strain evidence="2 3">Phocoena C-264-GEN</strain>
    </source>
</reference>
<protein>
    <submittedName>
        <fullName evidence="2">Uncharacterized protein</fullName>
    </submittedName>
</protein>
<feature type="transmembrane region" description="Helical" evidence="1">
    <location>
        <begin position="24"/>
        <end position="50"/>
    </location>
</feature>
<keyword evidence="1" id="KW-0812">Transmembrane</keyword>
<dbReference type="EMBL" id="CP051481">
    <property type="protein sequence ID" value="QJG66762.1"/>
    <property type="molecule type" value="Genomic_DNA"/>
</dbReference>
<evidence type="ECO:0000256" key="1">
    <source>
        <dbReference type="SAM" id="Phobius"/>
    </source>
</evidence>
<evidence type="ECO:0000313" key="3">
    <source>
        <dbReference type="Proteomes" id="UP000501060"/>
    </source>
</evidence>
<dbReference type="AlphaFoldDB" id="A0A858U2W9"/>
<dbReference type="Proteomes" id="UP000501060">
    <property type="component" value="Chromosome"/>
</dbReference>
<dbReference type="RefSeq" id="WP_169604813.1">
    <property type="nucleotide sequence ID" value="NZ_CP051481.1"/>
</dbReference>
<proteinExistence type="predicted"/>
<keyword evidence="3" id="KW-1185">Reference proteome</keyword>
<organism evidence="2 3">
    <name type="scientific">Mycoplasma phocoenae</name>
    <dbReference type="NCBI Taxonomy" id="754517"/>
    <lineage>
        <taxon>Bacteria</taxon>
        <taxon>Bacillati</taxon>
        <taxon>Mycoplasmatota</taxon>
        <taxon>Mollicutes</taxon>
        <taxon>Mycoplasmataceae</taxon>
        <taxon>Mycoplasma</taxon>
    </lineage>
</organism>
<evidence type="ECO:0000313" key="2">
    <source>
        <dbReference type="EMBL" id="QJG66762.1"/>
    </source>
</evidence>